<accession>A0A6P1CNS8</accession>
<gene>
    <name evidence="2" type="ORF">GV791_10710</name>
</gene>
<dbReference type="Proteomes" id="UP000471166">
    <property type="component" value="Unassembled WGS sequence"/>
</dbReference>
<evidence type="ECO:0000313" key="2">
    <source>
        <dbReference type="EMBL" id="NEW33024.1"/>
    </source>
</evidence>
<proteinExistence type="predicted"/>
<name>A0A6P1CNS8_9NOCA</name>
<dbReference type="RefSeq" id="WP_163844105.1">
    <property type="nucleotide sequence ID" value="NZ_JAAGVB010000013.1"/>
</dbReference>
<feature type="region of interest" description="Disordered" evidence="1">
    <location>
        <begin position="86"/>
        <end position="124"/>
    </location>
</feature>
<evidence type="ECO:0000256" key="1">
    <source>
        <dbReference type="SAM" id="MobiDB-lite"/>
    </source>
</evidence>
<dbReference type="AlphaFoldDB" id="A0A6P1CNS8"/>
<dbReference type="EMBL" id="JAAGVB010000013">
    <property type="protein sequence ID" value="NEW33024.1"/>
    <property type="molecule type" value="Genomic_DNA"/>
</dbReference>
<comment type="caution">
    <text evidence="2">The sequence shown here is derived from an EMBL/GenBank/DDBJ whole genome shotgun (WGS) entry which is preliminary data.</text>
</comment>
<dbReference type="Gene3D" id="1.10.287.1060">
    <property type="entry name" value="ESAT-6-like"/>
    <property type="match status" value="1"/>
</dbReference>
<protein>
    <recommendedName>
        <fullName evidence="4">ESX-1 secretion-associated protein</fullName>
    </recommendedName>
</protein>
<sequence>MKARDIHVDPDALRTHANSITDLADRVQAAADAAKYLSGLDDAYGIFAGPFVGALMSDAQEPGAKAIEDVAKALLGISTRLRANADSFEGRDDANRKNIERGGEDLKRLDPGHRSAEDHSAGGA</sequence>
<feature type="compositionally biased region" description="Basic and acidic residues" evidence="1">
    <location>
        <begin position="88"/>
        <end position="124"/>
    </location>
</feature>
<dbReference type="GO" id="GO:0009306">
    <property type="term" value="P:protein secretion"/>
    <property type="evidence" value="ECO:0007669"/>
    <property type="project" value="InterPro"/>
</dbReference>
<reference evidence="2 3" key="1">
    <citation type="submission" date="2020-01" db="EMBL/GenBank/DDBJ databases">
        <title>Genetics and antimicrobial susceptibilities of Nocardia species isolated from the soil; a comparison with species isolated from humans.</title>
        <authorList>
            <person name="Carrasco G."/>
            <person name="Monzon S."/>
            <person name="Sansegundo M."/>
            <person name="Garcia E."/>
            <person name="Garrido N."/>
            <person name="Medina M.J."/>
            <person name="Villalon P."/>
            <person name="Ramirez-Arocha A.C."/>
            <person name="Jimenez P."/>
            <person name="Cuesta I."/>
            <person name="Valdezate S."/>
        </authorList>
    </citation>
    <scope>NUCLEOTIDE SEQUENCE [LARGE SCALE GENOMIC DNA]</scope>
    <source>
        <strain evidence="2 3">CNM20110626</strain>
    </source>
</reference>
<evidence type="ECO:0008006" key="4">
    <source>
        <dbReference type="Google" id="ProtNLM"/>
    </source>
</evidence>
<organism evidence="2 3">
    <name type="scientific">Nocardia cyriacigeorgica</name>
    <dbReference type="NCBI Taxonomy" id="135487"/>
    <lineage>
        <taxon>Bacteria</taxon>
        <taxon>Bacillati</taxon>
        <taxon>Actinomycetota</taxon>
        <taxon>Actinomycetes</taxon>
        <taxon>Mycobacteriales</taxon>
        <taxon>Nocardiaceae</taxon>
        <taxon>Nocardia</taxon>
    </lineage>
</organism>
<dbReference type="Pfam" id="PF10824">
    <property type="entry name" value="T7SS_ESX_EspC"/>
    <property type="match status" value="1"/>
</dbReference>
<evidence type="ECO:0000313" key="3">
    <source>
        <dbReference type="Proteomes" id="UP000471166"/>
    </source>
</evidence>
<dbReference type="InterPro" id="IPR022536">
    <property type="entry name" value="EspC"/>
</dbReference>